<dbReference type="Proteomes" id="UP000373269">
    <property type="component" value="Chromosome"/>
</dbReference>
<evidence type="ECO:0008006" key="3">
    <source>
        <dbReference type="Google" id="ProtNLM"/>
    </source>
</evidence>
<organism evidence="1 2">
    <name type="scientific">Lysinibacillus pakistanensis</name>
    <dbReference type="NCBI Taxonomy" id="759811"/>
    <lineage>
        <taxon>Bacteria</taxon>
        <taxon>Bacillati</taxon>
        <taxon>Bacillota</taxon>
        <taxon>Bacilli</taxon>
        <taxon>Bacillales</taxon>
        <taxon>Bacillaceae</taxon>
        <taxon>Lysinibacillus</taxon>
    </lineage>
</organism>
<protein>
    <recommendedName>
        <fullName evidence="3">Iron-sulfur cluster biosynthesis family protein</fullName>
    </recommendedName>
</protein>
<dbReference type="EMBL" id="CP045835">
    <property type="protein sequence ID" value="QGG53966.1"/>
    <property type="molecule type" value="Genomic_DNA"/>
</dbReference>
<proteinExistence type="predicted"/>
<keyword evidence="2" id="KW-1185">Reference proteome</keyword>
<reference evidence="1 2" key="1">
    <citation type="submission" date="2019-11" db="EMBL/GenBank/DDBJ databases">
        <title>Whole Genome Sequencing and Comparative Genomic Analyses of Lysinibacillus pakistanensis LZH-9, a Halotolerant Strain with Excellent COD Removal Capability.</title>
        <authorList>
            <person name="Zhou H."/>
        </authorList>
    </citation>
    <scope>NUCLEOTIDE SEQUENCE [LARGE SCALE GENOMIC DNA]</scope>
    <source>
        <strain evidence="1 2">LZH-9</strain>
    </source>
</reference>
<dbReference type="CDD" id="cd20698">
    <property type="entry name" value="CdiI_Kp-like"/>
    <property type="match status" value="1"/>
</dbReference>
<sequence length="107" mass="12534">MKYDEYELLELFEKEPVVIGDEEAGMFIYSKNDDLGFKLVLTISIYEKQCILSLNYQSLATPIFEFNLLEIDALICEDQKLKIISHDNEKRVEVVFKPHFALKKLNL</sequence>
<accession>A0ABX6DH42</accession>
<gene>
    <name evidence="1" type="ORF">GDS87_16200</name>
</gene>
<evidence type="ECO:0000313" key="1">
    <source>
        <dbReference type="EMBL" id="QGG53966.1"/>
    </source>
</evidence>
<name>A0ABX6DH42_9BACI</name>
<evidence type="ECO:0000313" key="2">
    <source>
        <dbReference type="Proteomes" id="UP000373269"/>
    </source>
</evidence>